<dbReference type="InterPro" id="IPR013431">
    <property type="entry name" value="Delta_60_rpt"/>
</dbReference>
<reference evidence="2" key="1">
    <citation type="submission" date="2020-07" db="EMBL/GenBank/DDBJ databases">
        <title>Huge and variable diversity of episymbiotic CPR bacteria and DPANN archaea in groundwater ecosystems.</title>
        <authorList>
            <person name="He C.Y."/>
            <person name="Keren R."/>
            <person name="Whittaker M."/>
            <person name="Farag I.F."/>
            <person name="Doudna J."/>
            <person name="Cate J.H.D."/>
            <person name="Banfield J.F."/>
        </authorList>
    </citation>
    <scope>NUCLEOTIDE SEQUENCE</scope>
    <source>
        <strain evidence="2">NC_groundwater_1813_Pr3_B-0.1um_71_17</strain>
    </source>
</reference>
<dbReference type="Proteomes" id="UP000696931">
    <property type="component" value="Unassembled WGS sequence"/>
</dbReference>
<dbReference type="EMBL" id="JACRIW010000097">
    <property type="protein sequence ID" value="MBI5170563.1"/>
    <property type="molecule type" value="Genomic_DNA"/>
</dbReference>
<evidence type="ECO:0000256" key="1">
    <source>
        <dbReference type="SAM" id="SignalP"/>
    </source>
</evidence>
<feature type="signal peptide" evidence="1">
    <location>
        <begin position="1"/>
        <end position="24"/>
    </location>
</feature>
<dbReference type="SUPFAM" id="SSF50998">
    <property type="entry name" value="Quinoprotein alcohol dehydrogenase-like"/>
    <property type="match status" value="1"/>
</dbReference>
<dbReference type="GO" id="GO:1902929">
    <property type="term" value="C:plasma membrane of growing cell tip"/>
    <property type="evidence" value="ECO:0007669"/>
    <property type="project" value="TreeGrafter"/>
</dbReference>
<dbReference type="InterPro" id="IPR011047">
    <property type="entry name" value="Quinoprotein_ADH-like_sf"/>
</dbReference>
<protein>
    <submittedName>
        <fullName evidence="2">T9SS type A sorting domain-containing protein</fullName>
    </submittedName>
</protein>
<dbReference type="PANTHER" id="PTHR31778">
    <property type="entry name" value="BUD SITE SELECTION PROTEIN RAX2"/>
    <property type="match status" value="1"/>
</dbReference>
<feature type="chain" id="PRO_5036703462" evidence="1">
    <location>
        <begin position="25"/>
        <end position="904"/>
    </location>
</feature>
<sequence>MRRASHPSLLLSAFLLLSATAARAQVADPNLWVTDGVVNTTFLDGNKLYLGGDFEYVGPQTGAWASVARPGYRPYSTPPRVEGTVYCSASDGAGGWFVGGSFSRINGATRQNLAHFRADGTLDGWAPNPSAPVRALLRMNGRLYVGGDFLVIASLGRQRLAAFDIASLALLSWNPGALGGSVLALAASGNRVYLGGDFTSVGATARNRIAAVDTLTGALVVWDPNANGTVRTIVATPYQVYVGGSFTNIAGTARNRLAALKPATATVYALDPNCDGDVNALALRGAQLYVVGGFSTIAGSARLSAASVDTASATPSAWAPVLYGRVNAIAFDDFYAYLGGAIDVFDGGYIRQGMLVVDAEGTGGLRSAAAPADGEVHTLQVDARDLFAGGAFKSFGGVRRTHLAALDLTTGQATDWAPQANGPVTAVLRGGAHVYAAGPFSYVGGASRFFVAQLDTSGGAATNWNANPDSAVMCMAYGNGVLYLGGTFRSIQFSTNLRNRLAAVNLTTGAMTAFNPNVTSSGNAYTYVNTMHLYGSLLYFGGKFTGVGTATRGNLAAVDASTGAWDVWRPTSNKIKQVQRVGDRVYVANDNPGTPGYFLMTDPTGPGVFSDNWFPDSSVAAFAISGPHVYMAGGFSMLYDSTRSGLGQSLLNGYVATGWNPAPDVRDVRTLAISGTSVIAGGAFSAMRQQPVRGLARLWPAPVSPPAVSVLKPNGGERLRRGTTYRVTWSATASTPGVQSVDISYSTAGAGGPWTLVGAGVPNTGGYDFVVPTSVIAGTTGLIRVQARDWTGQVTADVSNASFTFDSGTLDAPGGPVAAFAMDPIAPNPARGATPLRFALPHRADVRVSVLDVQGREVAVLADGAFEAGRHAVTLDGARLSPGLFFVRVQSGGVSLARRVAIVK</sequence>
<name>A0A933W422_UNCEI</name>
<dbReference type="Pfam" id="PF17164">
    <property type="entry name" value="DUF5122"/>
    <property type="match status" value="1"/>
</dbReference>
<keyword evidence="1" id="KW-0732">Signal</keyword>
<organism evidence="2 3">
    <name type="scientific">Eiseniibacteriota bacterium</name>
    <dbReference type="NCBI Taxonomy" id="2212470"/>
    <lineage>
        <taxon>Bacteria</taxon>
        <taxon>Candidatus Eiseniibacteriota</taxon>
    </lineage>
</organism>
<comment type="caution">
    <text evidence="2">The sequence shown here is derived from an EMBL/GenBank/DDBJ whole genome shotgun (WGS) entry which is preliminary data.</text>
</comment>
<dbReference type="AlphaFoldDB" id="A0A933W422"/>
<accession>A0A933W422</accession>
<evidence type="ECO:0000313" key="3">
    <source>
        <dbReference type="Proteomes" id="UP000696931"/>
    </source>
</evidence>
<dbReference type="PANTHER" id="PTHR31778:SF2">
    <property type="entry name" value="BUD SITE SELECTION PROTEIN RAX2"/>
    <property type="match status" value="1"/>
</dbReference>
<evidence type="ECO:0000313" key="2">
    <source>
        <dbReference type="EMBL" id="MBI5170563.1"/>
    </source>
</evidence>
<gene>
    <name evidence="2" type="ORF">HZA61_13830</name>
</gene>
<proteinExistence type="predicted"/>